<feature type="transmembrane region" description="Helical" evidence="2">
    <location>
        <begin position="502"/>
        <end position="524"/>
    </location>
</feature>
<feature type="transmembrane region" description="Helical" evidence="2">
    <location>
        <begin position="420"/>
        <end position="440"/>
    </location>
</feature>
<evidence type="ECO:0000256" key="2">
    <source>
        <dbReference type="SAM" id="Phobius"/>
    </source>
</evidence>
<feature type="transmembrane region" description="Helical" evidence="2">
    <location>
        <begin position="348"/>
        <end position="368"/>
    </location>
</feature>
<organism evidence="5 6">
    <name type="scientific">Sinanodonta woodiana</name>
    <name type="common">Chinese pond mussel</name>
    <name type="synonym">Anodonta woodiana</name>
    <dbReference type="NCBI Taxonomy" id="1069815"/>
    <lineage>
        <taxon>Eukaryota</taxon>
        <taxon>Metazoa</taxon>
        <taxon>Spiralia</taxon>
        <taxon>Lophotrochozoa</taxon>
        <taxon>Mollusca</taxon>
        <taxon>Bivalvia</taxon>
        <taxon>Autobranchia</taxon>
        <taxon>Heteroconchia</taxon>
        <taxon>Palaeoheterodonta</taxon>
        <taxon>Unionida</taxon>
        <taxon>Unionoidea</taxon>
        <taxon>Unionidae</taxon>
        <taxon>Unioninae</taxon>
        <taxon>Sinanodonta</taxon>
    </lineage>
</organism>
<feature type="transmembrane region" description="Helical" evidence="2">
    <location>
        <begin position="380"/>
        <end position="399"/>
    </location>
</feature>
<accession>A0ABD3WV37</accession>
<dbReference type="EMBL" id="JBJQND010000005">
    <property type="protein sequence ID" value="KAL3877241.1"/>
    <property type="molecule type" value="Genomic_DNA"/>
</dbReference>
<proteinExistence type="predicted"/>
<keyword evidence="3" id="KW-0732">Signal</keyword>
<feature type="transmembrane region" description="Helical" evidence="2">
    <location>
        <begin position="158"/>
        <end position="180"/>
    </location>
</feature>
<keyword evidence="6" id="KW-1185">Reference proteome</keyword>
<dbReference type="PROSITE" id="PS51257">
    <property type="entry name" value="PROKAR_LIPOPROTEIN"/>
    <property type="match status" value="1"/>
</dbReference>
<keyword evidence="2" id="KW-1133">Transmembrane helix</keyword>
<feature type="transmembrane region" description="Helical" evidence="2">
    <location>
        <begin position="633"/>
        <end position="654"/>
    </location>
</feature>
<evidence type="ECO:0000259" key="4">
    <source>
        <dbReference type="Pfam" id="PF07786"/>
    </source>
</evidence>
<dbReference type="Proteomes" id="UP001634394">
    <property type="component" value="Unassembled WGS sequence"/>
</dbReference>
<feature type="transmembrane region" description="Helical" evidence="2">
    <location>
        <begin position="595"/>
        <end position="613"/>
    </location>
</feature>
<dbReference type="InterPro" id="IPR012429">
    <property type="entry name" value="HGSNAT_cat"/>
</dbReference>
<feature type="compositionally biased region" description="Polar residues" evidence="1">
    <location>
        <begin position="249"/>
        <end position="260"/>
    </location>
</feature>
<feature type="transmembrane region" description="Helical" evidence="2">
    <location>
        <begin position="567"/>
        <end position="588"/>
    </location>
</feature>
<name>A0ABD3WV37_SINWO</name>
<reference evidence="5 6" key="1">
    <citation type="submission" date="2024-11" db="EMBL/GenBank/DDBJ databases">
        <title>Chromosome-level genome assembly of the freshwater bivalve Anodonta woodiana.</title>
        <authorList>
            <person name="Chen X."/>
        </authorList>
    </citation>
    <scope>NUCLEOTIDE SEQUENCE [LARGE SCALE GENOMIC DNA]</scope>
    <source>
        <strain evidence="5">MN2024</strain>
        <tissue evidence="5">Gills</tissue>
    </source>
</reference>
<dbReference type="PANTHER" id="PTHR31061">
    <property type="entry name" value="LD22376P"/>
    <property type="match status" value="1"/>
</dbReference>
<sequence length="662" mass="74811">MATINRMSSGFQLSTGLACLMLAMCGMTIAMVPCDPYKLPEITLDTALLTVITTNLNDTLVLQLQTGECFNCDLQNVTYMNASTQNCTVLVDTRWQYRIQIQPMGNSVYTYLPSCSEDSLTTLFMAGGQYNLYINLDSFRNVTCKTPVIQNGPADNNIPIYVALGIFVGLAIIWLVGTQFSRSHIMFRLKHRYWASSSSLGPDSKKQESPSMEVTFVSRRDRENPYNLRQRKGKGRDPQEHSRKDINPYTEQDLGTPTNTSHEELEQVPKKERLKSLDTFRGISIIVMIFVNYKGGKYWFFNHSRWNGLTLADLVFPWFVFIMGTAMTYSFQTLLRKSVPKSSIFWKILKRSIILFGLGLLINSGGAQPVELTKFRIPGVLQRFAGTYLITATVHMFFARPIDSSQYKWFSPVRDLVDYWAEWIINLGFVVTHILITLLLEVPGGCTGYLGPGGLADHGTMVNCTGGAAAYIDRQIFGEDHIYQTPTCKEIYQTTVPHDPEGLLGILTSCFMCFLGLQAGKILVTFRNWKARVIRFIIWGLVLCLIGGILCKFSKNDGWIPINKNLWSVSFVLTLGGMAFILLIFCYLTIDVYKFWSGAPFIYPGMNPILLFMGHEILANNFPISWQVANNHAAQLAIDLWGSVFWTIIGCFLYHQKIFISI</sequence>
<keyword evidence="2" id="KW-0472">Membrane</keyword>
<gene>
    <name evidence="5" type="ORF">ACJMK2_034976</name>
</gene>
<feature type="transmembrane region" description="Helical" evidence="2">
    <location>
        <begin position="279"/>
        <end position="295"/>
    </location>
</feature>
<keyword evidence="2" id="KW-0812">Transmembrane</keyword>
<feature type="chain" id="PRO_5044879686" description="Heparan-alpha-glucosaminide N-acetyltransferase catalytic domain-containing protein" evidence="3">
    <location>
        <begin position="31"/>
        <end position="662"/>
    </location>
</feature>
<dbReference type="PANTHER" id="PTHR31061:SF24">
    <property type="entry name" value="LD22376P"/>
    <property type="match status" value="1"/>
</dbReference>
<comment type="caution">
    <text evidence="5">The sequence shown here is derived from an EMBL/GenBank/DDBJ whole genome shotgun (WGS) entry which is preliminary data.</text>
</comment>
<protein>
    <recommendedName>
        <fullName evidence="4">Heparan-alpha-glucosaminide N-acetyltransferase catalytic domain-containing protein</fullName>
    </recommendedName>
</protein>
<dbReference type="Pfam" id="PF07786">
    <property type="entry name" value="HGSNAT_cat"/>
    <property type="match status" value="1"/>
</dbReference>
<evidence type="ECO:0000256" key="1">
    <source>
        <dbReference type="SAM" id="MobiDB-lite"/>
    </source>
</evidence>
<feature type="transmembrane region" description="Helical" evidence="2">
    <location>
        <begin position="315"/>
        <end position="336"/>
    </location>
</feature>
<evidence type="ECO:0000313" key="5">
    <source>
        <dbReference type="EMBL" id="KAL3877241.1"/>
    </source>
</evidence>
<feature type="signal peptide" evidence="3">
    <location>
        <begin position="1"/>
        <end position="30"/>
    </location>
</feature>
<dbReference type="AlphaFoldDB" id="A0ABD3WV37"/>
<feature type="compositionally biased region" description="Basic and acidic residues" evidence="1">
    <location>
        <begin position="235"/>
        <end position="246"/>
    </location>
</feature>
<feature type="domain" description="Heparan-alpha-glucosaminide N-acetyltransferase catalytic" evidence="4">
    <location>
        <begin position="273"/>
        <end position="390"/>
    </location>
</feature>
<evidence type="ECO:0000313" key="6">
    <source>
        <dbReference type="Proteomes" id="UP001634394"/>
    </source>
</evidence>
<feature type="transmembrane region" description="Helical" evidence="2">
    <location>
        <begin position="536"/>
        <end position="555"/>
    </location>
</feature>
<evidence type="ECO:0000256" key="3">
    <source>
        <dbReference type="SAM" id="SignalP"/>
    </source>
</evidence>
<feature type="region of interest" description="Disordered" evidence="1">
    <location>
        <begin position="225"/>
        <end position="267"/>
    </location>
</feature>